<dbReference type="InterPro" id="IPR000887">
    <property type="entry name" value="Aldlse_KDPG_KHG"/>
</dbReference>
<keyword evidence="10" id="KW-1185">Reference proteome</keyword>
<evidence type="ECO:0000313" key="9">
    <source>
        <dbReference type="EMBL" id="RMA79985.1"/>
    </source>
</evidence>
<comment type="caution">
    <text evidence="9">The sequence shown here is derived from an EMBL/GenBank/DDBJ whole genome shotgun (WGS) entry which is preliminary data.</text>
</comment>
<dbReference type="InterPro" id="IPR013785">
    <property type="entry name" value="Aldolase_TIM"/>
</dbReference>
<dbReference type="PROSITE" id="PS00159">
    <property type="entry name" value="ALDOLASE_KDPG_KHG_1"/>
    <property type="match status" value="1"/>
</dbReference>
<evidence type="ECO:0000256" key="2">
    <source>
        <dbReference type="ARBA" id="ARBA00004736"/>
    </source>
</evidence>
<evidence type="ECO:0000256" key="6">
    <source>
        <dbReference type="ARBA" id="ARBA00023239"/>
    </source>
</evidence>
<proteinExistence type="inferred from homology"/>
<dbReference type="GO" id="GO:0008675">
    <property type="term" value="F:2-dehydro-3-deoxy-phosphogluconate aldolase activity"/>
    <property type="evidence" value="ECO:0007669"/>
    <property type="project" value="UniProtKB-EC"/>
</dbReference>
<dbReference type="PROSITE" id="PS00160">
    <property type="entry name" value="ALDOLASE_KDPG_KHG_2"/>
    <property type="match status" value="1"/>
</dbReference>
<evidence type="ECO:0000256" key="4">
    <source>
        <dbReference type="ARBA" id="ARBA00011233"/>
    </source>
</evidence>
<dbReference type="OrthoDB" id="9805177at2"/>
<dbReference type="EMBL" id="REFJ01000003">
    <property type="protein sequence ID" value="RMA79985.1"/>
    <property type="molecule type" value="Genomic_DNA"/>
</dbReference>
<comment type="catalytic activity">
    <reaction evidence="1">
        <text>2-dehydro-3-deoxy-6-phospho-D-gluconate = D-glyceraldehyde 3-phosphate + pyruvate</text>
        <dbReference type="Rhea" id="RHEA:17089"/>
        <dbReference type="ChEBI" id="CHEBI:15361"/>
        <dbReference type="ChEBI" id="CHEBI:57569"/>
        <dbReference type="ChEBI" id="CHEBI:59776"/>
        <dbReference type="EC" id="4.1.2.14"/>
    </reaction>
</comment>
<dbReference type="NCBIfam" id="TIGR01182">
    <property type="entry name" value="eda"/>
    <property type="match status" value="1"/>
</dbReference>
<name>A0A3M0AC31_9GAMM</name>
<accession>A0A3M0AC31</accession>
<protein>
    <recommendedName>
        <fullName evidence="5">2-dehydro-3-deoxy-phosphogluconate aldolase</fullName>
        <ecNumber evidence="5">4.1.2.14</ecNumber>
    </recommendedName>
</protein>
<evidence type="ECO:0000256" key="7">
    <source>
        <dbReference type="ARBA" id="ARBA00023270"/>
    </source>
</evidence>
<dbReference type="CDD" id="cd00452">
    <property type="entry name" value="KDPG_aldolase"/>
    <property type="match status" value="1"/>
</dbReference>
<keyword evidence="7" id="KW-0704">Schiff base</keyword>
<sequence length="208" mass="21078">MDSKSLLLAAKVLPVLVIERVEDAVPLAKALVEGGIKVLEVTLRSDAALGAIEAIRANVDDAVVGVGSVRTEAEWHAAVAAGAQFGVSPGCTTALADAVSKGPVPFVPGVATPSEAMKMAEYGFEVVKLFPATVVGGVGLLKAMSGPLADIKFCPTGGVGPANAKDFLALPNVVCVGGSWMVDNANIRAGNWLAITEAAKQAVEACTL</sequence>
<dbReference type="PANTHER" id="PTHR30246:SF1">
    <property type="entry name" value="2-DEHYDRO-3-DEOXY-6-PHOSPHOGALACTONATE ALDOLASE-RELATED"/>
    <property type="match status" value="1"/>
</dbReference>
<keyword evidence="6" id="KW-0456">Lyase</keyword>
<comment type="similarity">
    <text evidence="3">Belongs to the KHG/KDPG aldolase family.</text>
</comment>
<dbReference type="InterPro" id="IPR031338">
    <property type="entry name" value="KDPG/KHG_AS_2"/>
</dbReference>
<evidence type="ECO:0000256" key="5">
    <source>
        <dbReference type="ARBA" id="ARBA00013063"/>
    </source>
</evidence>
<gene>
    <name evidence="9" type="ORF">DFR27_1341</name>
</gene>
<dbReference type="PANTHER" id="PTHR30246">
    <property type="entry name" value="2-KETO-3-DEOXY-6-PHOSPHOGLUCONATE ALDOLASE"/>
    <property type="match status" value="1"/>
</dbReference>
<evidence type="ECO:0000256" key="3">
    <source>
        <dbReference type="ARBA" id="ARBA00006906"/>
    </source>
</evidence>
<dbReference type="NCBIfam" id="NF004325">
    <property type="entry name" value="PRK05718.1"/>
    <property type="match status" value="1"/>
</dbReference>
<organism evidence="9 10">
    <name type="scientific">Umboniibacter marinipuniceus</name>
    <dbReference type="NCBI Taxonomy" id="569599"/>
    <lineage>
        <taxon>Bacteria</taxon>
        <taxon>Pseudomonadati</taxon>
        <taxon>Pseudomonadota</taxon>
        <taxon>Gammaproteobacteria</taxon>
        <taxon>Cellvibrionales</taxon>
        <taxon>Cellvibrionaceae</taxon>
        <taxon>Umboniibacter</taxon>
    </lineage>
</organism>
<comment type="pathway">
    <text evidence="2">Carbohydrate acid metabolism; 2-dehydro-3-deoxy-D-gluconate degradation; D-glyceraldehyde 3-phosphate and pyruvate from 2-dehydro-3-deoxy-D-gluconate: step 2/2.</text>
</comment>
<evidence type="ECO:0000256" key="1">
    <source>
        <dbReference type="ARBA" id="ARBA00000654"/>
    </source>
</evidence>
<dbReference type="Gene3D" id="3.20.20.70">
    <property type="entry name" value="Aldolase class I"/>
    <property type="match status" value="1"/>
</dbReference>
<keyword evidence="8" id="KW-0119">Carbohydrate metabolism</keyword>
<dbReference type="AlphaFoldDB" id="A0A3M0AC31"/>
<reference evidence="9 10" key="1">
    <citation type="submission" date="2018-10" db="EMBL/GenBank/DDBJ databases">
        <title>Genomic Encyclopedia of Type Strains, Phase IV (KMG-IV): sequencing the most valuable type-strain genomes for metagenomic binning, comparative biology and taxonomic classification.</title>
        <authorList>
            <person name="Goeker M."/>
        </authorList>
    </citation>
    <scope>NUCLEOTIDE SEQUENCE [LARGE SCALE GENOMIC DNA]</scope>
    <source>
        <strain evidence="9 10">DSM 25080</strain>
    </source>
</reference>
<comment type="subunit">
    <text evidence="4">Homotrimer.</text>
</comment>
<evidence type="ECO:0000313" key="10">
    <source>
        <dbReference type="Proteomes" id="UP000267187"/>
    </source>
</evidence>
<dbReference type="Proteomes" id="UP000267187">
    <property type="component" value="Unassembled WGS sequence"/>
</dbReference>
<dbReference type="InterPro" id="IPR031337">
    <property type="entry name" value="KDPG/KHG_AS_1"/>
</dbReference>
<dbReference type="SUPFAM" id="SSF51569">
    <property type="entry name" value="Aldolase"/>
    <property type="match status" value="1"/>
</dbReference>
<dbReference type="Pfam" id="PF01081">
    <property type="entry name" value="Aldolase"/>
    <property type="match status" value="1"/>
</dbReference>
<dbReference type="EC" id="4.1.2.14" evidence="5"/>
<dbReference type="RefSeq" id="WP_121876677.1">
    <property type="nucleotide sequence ID" value="NZ_REFJ01000003.1"/>
</dbReference>
<evidence type="ECO:0000256" key="8">
    <source>
        <dbReference type="ARBA" id="ARBA00023277"/>
    </source>
</evidence>